<reference evidence="4 5" key="1">
    <citation type="journal article" date="2011" name="Stand. Genomic Sci.">
        <title>Complete genome sequence of the gliding freshwater bacterium Fluviicola taffensis type strain (RW262).</title>
        <authorList>
            <person name="Woyke T."/>
            <person name="Chertkov O."/>
            <person name="Lapidus A."/>
            <person name="Nolan M."/>
            <person name="Lucas S."/>
            <person name="Del Rio T.G."/>
            <person name="Tice H."/>
            <person name="Cheng J.F."/>
            <person name="Tapia R."/>
            <person name="Han C."/>
            <person name="Goodwin L."/>
            <person name="Pitluck S."/>
            <person name="Liolios K."/>
            <person name="Pagani I."/>
            <person name="Ivanova N."/>
            <person name="Huntemann M."/>
            <person name="Mavromatis K."/>
            <person name="Mikhailova N."/>
            <person name="Pati A."/>
            <person name="Chen A."/>
            <person name="Palaniappan K."/>
            <person name="Land M."/>
            <person name="Hauser L."/>
            <person name="Brambilla E.M."/>
            <person name="Rohde M."/>
            <person name="Mwirichia R."/>
            <person name="Sikorski J."/>
            <person name="Tindall B.J."/>
            <person name="Goker M."/>
            <person name="Bristow J."/>
            <person name="Eisen J.A."/>
            <person name="Markowitz V."/>
            <person name="Hugenholtz P."/>
            <person name="Klenk H.P."/>
            <person name="Kyrpides N.C."/>
        </authorList>
    </citation>
    <scope>NUCLEOTIDE SEQUENCE [LARGE SCALE GENOMIC DNA]</scope>
    <source>
        <strain evidence="5">DSM 16823 / RW262 / RW262</strain>
    </source>
</reference>
<dbReference type="eggNOG" id="COG3209">
    <property type="taxonomic scope" value="Bacteria"/>
</dbReference>
<reference evidence="5" key="2">
    <citation type="submission" date="2011-02" db="EMBL/GenBank/DDBJ databases">
        <title>The complete genome of Fluviicola taffensis DSM 16823.</title>
        <authorList>
            <consortium name="US DOE Joint Genome Institute (JGI-PGF)"/>
            <person name="Lucas S."/>
            <person name="Copeland A."/>
            <person name="Lapidus A."/>
            <person name="Bruce D."/>
            <person name="Goodwin L."/>
            <person name="Pitluck S."/>
            <person name="Kyrpides N."/>
            <person name="Mavromatis K."/>
            <person name="Ivanova N."/>
            <person name="Mikhailova N."/>
            <person name="Pagani I."/>
            <person name="Chertkov O."/>
            <person name="Detter J.C."/>
            <person name="Han C."/>
            <person name="Tapia R."/>
            <person name="Land M."/>
            <person name="Hauser L."/>
            <person name="Markowitz V."/>
            <person name="Cheng J.-F."/>
            <person name="Hugenholtz P."/>
            <person name="Woyke T."/>
            <person name="Wu D."/>
            <person name="Tindall B."/>
            <person name="Pomrenke H.G."/>
            <person name="Brambilla E."/>
            <person name="Klenk H.-P."/>
            <person name="Eisen J.A."/>
        </authorList>
    </citation>
    <scope>NUCLEOTIDE SEQUENCE [LARGE SCALE GENOMIC DNA]</scope>
    <source>
        <strain evidence="5">DSM 16823 / RW262 / RW262</strain>
    </source>
</reference>
<keyword evidence="1 2" id="KW-0732">Signal</keyword>
<dbReference type="NCBIfam" id="TIGR04183">
    <property type="entry name" value="Por_Secre_tail"/>
    <property type="match status" value="1"/>
</dbReference>
<proteinExistence type="predicted"/>
<evidence type="ECO:0000256" key="2">
    <source>
        <dbReference type="SAM" id="SignalP"/>
    </source>
</evidence>
<evidence type="ECO:0000259" key="3">
    <source>
        <dbReference type="Pfam" id="PF18962"/>
    </source>
</evidence>
<feature type="signal peptide" evidence="2">
    <location>
        <begin position="1"/>
        <end position="23"/>
    </location>
</feature>
<dbReference type="AlphaFoldDB" id="F2I950"/>
<dbReference type="HOGENOM" id="CLU_639013_0_0_10"/>
<protein>
    <recommendedName>
        <fullName evidence="3">Secretion system C-terminal sorting domain-containing protein</fullName>
    </recommendedName>
</protein>
<dbReference type="Pfam" id="PF18962">
    <property type="entry name" value="Por_Secre_tail"/>
    <property type="match status" value="1"/>
</dbReference>
<feature type="domain" description="Secretion system C-terminal sorting" evidence="3">
    <location>
        <begin position="369"/>
        <end position="432"/>
    </location>
</feature>
<evidence type="ECO:0000256" key="1">
    <source>
        <dbReference type="ARBA" id="ARBA00022729"/>
    </source>
</evidence>
<dbReference type="Gene3D" id="2.40.128.720">
    <property type="match status" value="4"/>
</dbReference>
<gene>
    <name evidence="4" type="ordered locus">Fluta_0998</name>
</gene>
<dbReference type="RefSeq" id="WP_013685769.1">
    <property type="nucleotide sequence ID" value="NC_015321.1"/>
</dbReference>
<feature type="chain" id="PRO_5003283443" description="Secretion system C-terminal sorting domain-containing protein" evidence="2">
    <location>
        <begin position="24"/>
        <end position="432"/>
    </location>
</feature>
<keyword evidence="5" id="KW-1185">Reference proteome</keyword>
<sequence precursor="true">MKKHVFKIMGMLVCLFVANEVVAQTNCLVDSTYRYNASNQVITKNLYTYDNNGWQTEQLIKDSVNGVWKNTMRYNYSYTTAGLISENVVQSWVNNAWRNASKQAFTYNANEDVLTERNYYWDTLTSTWIGNGFQQNYTYNANNKRILQLQAYLSNGVPTDSSRTTSTYDANNNEIINLREGWTASNPVWRNIQKFINKYTSNNEIDSTFNLIWNSTNLVFDTSYLSTYTYDAQGNQLLCLVQQRNGAVWMNNGKYTYTYNANDNLTASSYFYWDNFSNSWLETSQSQNTYNGSQVTYSLSLSFNSLAGTLINSYQTNYYYDANDNLDYFLSESWNANTSSWQFDYKLRYFYDCTPLAIDELSAMEMRCYPNPVNDMLTVELVTASPIEIVSITGAKMGNYAAQQTHQVDVSSFPAGIYFVKTPNSVQKIIKK</sequence>
<dbReference type="KEGG" id="fte:Fluta_0998"/>
<dbReference type="STRING" id="755732.Fluta_0998"/>
<evidence type="ECO:0000313" key="5">
    <source>
        <dbReference type="Proteomes" id="UP000007463"/>
    </source>
</evidence>
<dbReference type="OrthoDB" id="8981767at2"/>
<evidence type="ECO:0000313" key="4">
    <source>
        <dbReference type="EMBL" id="AEA42997.1"/>
    </source>
</evidence>
<name>F2I950_FLUTR</name>
<dbReference type="Proteomes" id="UP000007463">
    <property type="component" value="Chromosome"/>
</dbReference>
<accession>F2I950</accession>
<dbReference type="InterPro" id="IPR026444">
    <property type="entry name" value="Secre_tail"/>
</dbReference>
<organism evidence="4 5">
    <name type="scientific">Fluviicola taffensis (strain DSM 16823 / NCIMB 13979 / RW262)</name>
    <dbReference type="NCBI Taxonomy" id="755732"/>
    <lineage>
        <taxon>Bacteria</taxon>
        <taxon>Pseudomonadati</taxon>
        <taxon>Bacteroidota</taxon>
        <taxon>Flavobacteriia</taxon>
        <taxon>Flavobacteriales</taxon>
        <taxon>Crocinitomicaceae</taxon>
        <taxon>Fluviicola</taxon>
    </lineage>
</organism>
<dbReference type="EMBL" id="CP002542">
    <property type="protein sequence ID" value="AEA42997.1"/>
    <property type="molecule type" value="Genomic_DNA"/>
</dbReference>